<evidence type="ECO:0000259" key="5">
    <source>
        <dbReference type="PROSITE" id="PS50163"/>
    </source>
</evidence>
<dbReference type="PRINTS" id="PR00142">
    <property type="entry name" value="RECA"/>
</dbReference>
<gene>
    <name evidence="6" type="ORF">Goe3_c12900</name>
</gene>
<keyword evidence="3" id="KW-0067">ATP-binding</keyword>
<dbReference type="InterPro" id="IPR049428">
    <property type="entry name" value="RecA-like_N"/>
</dbReference>
<keyword evidence="7" id="KW-1185">Reference proteome</keyword>
<dbReference type="PANTHER" id="PTHR45900:SF1">
    <property type="entry name" value="MITOCHONDRIAL DNA REPAIR PROTEIN RECA HOMOLOG-RELATED"/>
    <property type="match status" value="1"/>
</dbReference>
<dbReference type="GO" id="GO:0003697">
    <property type="term" value="F:single-stranded DNA binding"/>
    <property type="evidence" value="ECO:0007669"/>
    <property type="project" value="InterPro"/>
</dbReference>
<dbReference type="GO" id="GO:0008094">
    <property type="term" value="F:ATP-dependent activity, acting on DNA"/>
    <property type="evidence" value="ECO:0007669"/>
    <property type="project" value="InterPro"/>
</dbReference>
<organism evidence="6 7">
    <name type="scientific">Bacillus phage vB_BsuM-Goe3</name>
    <dbReference type="NCBI Taxonomy" id="1933063"/>
    <lineage>
        <taxon>Viruses</taxon>
        <taxon>Duplodnaviria</taxon>
        <taxon>Heunggongvirae</taxon>
        <taxon>Uroviricota</taxon>
        <taxon>Caudoviricetes</taxon>
        <taxon>Herelleviridae</taxon>
        <taxon>Bastillevirinae</taxon>
        <taxon>Grisebachstrassevirus</taxon>
        <taxon>Grisebachstrassevirus goe3</taxon>
    </lineage>
</organism>
<name>A0A217ER73_BPGO3</name>
<keyword evidence="4" id="KW-0233">DNA recombination</keyword>
<dbReference type="SUPFAM" id="SSF52540">
    <property type="entry name" value="P-loop containing nucleoside triphosphate hydrolases"/>
    <property type="match status" value="1"/>
</dbReference>
<evidence type="ECO:0000313" key="7">
    <source>
        <dbReference type="Proteomes" id="UP000221795"/>
    </source>
</evidence>
<evidence type="ECO:0000313" key="6">
    <source>
        <dbReference type="EMBL" id="APZ82590.1"/>
    </source>
</evidence>
<comment type="similarity">
    <text evidence="1">Belongs to the RecA family.</text>
</comment>
<dbReference type="PANTHER" id="PTHR45900">
    <property type="entry name" value="RECA"/>
    <property type="match status" value="1"/>
</dbReference>
<dbReference type="EMBL" id="KY368640">
    <property type="protein sequence ID" value="APZ82590.1"/>
    <property type="molecule type" value="Genomic_DNA"/>
</dbReference>
<sequence length="403" mass="44039">MAKKKQMKTGKPVDVDLSSLAEDAGLTILRDSDYATVKDRLPTFLPRVDKVLGGGFPFGRMIEVAGNPGGGKSTLAFHVARVATSLNCIVVLIDVEGTADKERLAHLGIDISKVMVKQPDLSSGVSLTVEEIGRTVEQCLEVFTSKYPGVPVIFIWDSVGITPSQVELDKDYGEQNVGARAKAITQFVTKVAPQITESKAMLIGINQVRDDIGGNPMFAVTKVPGGKAWEHYASIRLLVQAKAAIKKGQEKIGHILGIKVNKSKVSRPFQTALGYLISDNGLDYEYNIAKMAEEEKLLNVVGQSYEYIDRNGEIHKMKKENFIEWLRTPEGQGVREELMSALIEFEYPDGTYPALKNESLEITGWIDNILAPTGKVSIDKPAEGTDADSLIQSIQSEITEDKG</sequence>
<evidence type="ECO:0000256" key="2">
    <source>
        <dbReference type="ARBA" id="ARBA00022741"/>
    </source>
</evidence>
<dbReference type="GO" id="GO:0006281">
    <property type="term" value="P:DNA repair"/>
    <property type="evidence" value="ECO:0007669"/>
    <property type="project" value="InterPro"/>
</dbReference>
<protein>
    <submittedName>
        <fullName evidence="6">RecA</fullName>
    </submittedName>
</protein>
<dbReference type="PROSITE" id="PS50163">
    <property type="entry name" value="RECA_3"/>
    <property type="match status" value="1"/>
</dbReference>
<dbReference type="InterPro" id="IPR013765">
    <property type="entry name" value="DNA_recomb/repair_RecA"/>
</dbReference>
<evidence type="ECO:0000256" key="1">
    <source>
        <dbReference type="ARBA" id="ARBA00009391"/>
    </source>
</evidence>
<evidence type="ECO:0000256" key="3">
    <source>
        <dbReference type="ARBA" id="ARBA00022840"/>
    </source>
</evidence>
<feature type="domain" description="RecA family profile 2" evidence="5">
    <location>
        <begin position="222"/>
        <end position="287"/>
    </location>
</feature>
<dbReference type="InterPro" id="IPR020587">
    <property type="entry name" value="RecA_monomer-monomer_interface"/>
</dbReference>
<dbReference type="Proteomes" id="UP000221795">
    <property type="component" value="Segment"/>
</dbReference>
<dbReference type="InterPro" id="IPR027417">
    <property type="entry name" value="P-loop_NTPase"/>
</dbReference>
<proteinExistence type="inferred from homology"/>
<reference evidence="6" key="1">
    <citation type="journal article" date="2017" name="Viruses">
        <title>Characterization of Bacillus subtilis Viruses vB_BsuM-Goe2 and vB_BsuM-Goe3.</title>
        <authorList>
            <person name="Willms I.M."/>
            <person name="Hoppert M."/>
            <person name="Hertel R."/>
        </authorList>
    </citation>
    <scope>NUCLEOTIDE SEQUENCE [LARGE SCALE GENOMIC DNA]</scope>
</reference>
<keyword evidence="2" id="KW-0547">Nucleotide-binding</keyword>
<dbReference type="Gene3D" id="3.40.50.300">
    <property type="entry name" value="P-loop containing nucleotide triphosphate hydrolases"/>
    <property type="match status" value="1"/>
</dbReference>
<evidence type="ECO:0000256" key="4">
    <source>
        <dbReference type="ARBA" id="ARBA00023172"/>
    </source>
</evidence>
<dbReference type="GO" id="GO:0006310">
    <property type="term" value="P:DNA recombination"/>
    <property type="evidence" value="ECO:0007669"/>
    <property type="project" value="UniProtKB-KW"/>
</dbReference>
<dbReference type="Pfam" id="PF00154">
    <property type="entry name" value="RecA_N"/>
    <property type="match status" value="1"/>
</dbReference>
<accession>A0A217ER73</accession>
<organismHost>
    <name type="scientific">Bacillus subtilis</name>
    <dbReference type="NCBI Taxonomy" id="1423"/>
</organismHost>
<dbReference type="GO" id="GO:0005524">
    <property type="term" value="F:ATP binding"/>
    <property type="evidence" value="ECO:0007669"/>
    <property type="project" value="UniProtKB-KW"/>
</dbReference>